<evidence type="ECO:0000313" key="3">
    <source>
        <dbReference type="Proteomes" id="UP000801864"/>
    </source>
</evidence>
<feature type="region of interest" description="Disordered" evidence="1">
    <location>
        <begin position="1"/>
        <end position="52"/>
    </location>
</feature>
<keyword evidence="3" id="KW-1185">Reference proteome</keyword>
<proteinExistence type="predicted"/>
<evidence type="ECO:0000313" key="2">
    <source>
        <dbReference type="EMBL" id="KAF3077457.1"/>
    </source>
</evidence>
<evidence type="ECO:0000256" key="1">
    <source>
        <dbReference type="SAM" id="MobiDB-lite"/>
    </source>
</evidence>
<dbReference type="AlphaFoldDB" id="A0A9P4XS78"/>
<protein>
    <submittedName>
        <fullName evidence="2">Uncharacterized protein</fullName>
    </submittedName>
</protein>
<reference evidence="2 3" key="1">
    <citation type="submission" date="2018-06" db="EMBL/GenBank/DDBJ databases">
        <title>Genome analysis of cellulolytic fungus Trichoderma lentiforme CFAM-422.</title>
        <authorList>
            <person name="Steindorff A.S."/>
            <person name="Formighieri E.F."/>
            <person name="Midorikawa G.E.O."/>
            <person name="Tamietti M.S."/>
            <person name="Ramos E.Z."/>
            <person name="Silva A.S."/>
            <person name="Bon E.P.S."/>
            <person name="Mendes T.D."/>
            <person name="Damaso M.C.T."/>
            <person name="Favaro L.C.L."/>
        </authorList>
    </citation>
    <scope>NUCLEOTIDE SEQUENCE [LARGE SCALE GENOMIC DNA]</scope>
    <source>
        <strain evidence="2 3">CFAM-422</strain>
    </source>
</reference>
<dbReference type="EMBL" id="QLNT01000001">
    <property type="protein sequence ID" value="KAF3077457.1"/>
    <property type="molecule type" value="Genomic_DNA"/>
</dbReference>
<accession>A0A9P4XS78</accession>
<dbReference type="Proteomes" id="UP000801864">
    <property type="component" value="Unassembled WGS sequence"/>
</dbReference>
<comment type="caution">
    <text evidence="2">The sequence shown here is derived from an EMBL/GenBank/DDBJ whole genome shotgun (WGS) entry which is preliminary data.</text>
</comment>
<organism evidence="2 3">
    <name type="scientific">Trichoderma lentiforme</name>
    <dbReference type="NCBI Taxonomy" id="1567552"/>
    <lineage>
        <taxon>Eukaryota</taxon>
        <taxon>Fungi</taxon>
        <taxon>Dikarya</taxon>
        <taxon>Ascomycota</taxon>
        <taxon>Pezizomycotina</taxon>
        <taxon>Sordariomycetes</taxon>
        <taxon>Hypocreomycetidae</taxon>
        <taxon>Hypocreales</taxon>
        <taxon>Hypocreaceae</taxon>
        <taxon>Trichoderma</taxon>
    </lineage>
</organism>
<gene>
    <name evidence="2" type="ORF">CFAM422_000529</name>
</gene>
<name>A0A9P4XS78_9HYPO</name>
<sequence>MASLFPESPFRSPAVLEGPEEESSATANPSIHGDHKEPRPVTKSQPPPPAGWQIATQVQHSANQPTMAFHS</sequence>